<keyword evidence="1" id="KW-1133">Transmembrane helix</keyword>
<dbReference type="Proteomes" id="UP000241118">
    <property type="component" value="Unassembled WGS sequence"/>
</dbReference>
<dbReference type="RefSeq" id="WP_106615594.1">
    <property type="nucleotide sequence ID" value="NZ_PYAX01000004.1"/>
</dbReference>
<gene>
    <name evidence="2" type="ORF">B0I31_104161</name>
</gene>
<dbReference type="AlphaFoldDB" id="A0A2P8IBP0"/>
<evidence type="ECO:0000256" key="1">
    <source>
        <dbReference type="SAM" id="Phobius"/>
    </source>
</evidence>
<feature type="transmembrane region" description="Helical" evidence="1">
    <location>
        <begin position="114"/>
        <end position="140"/>
    </location>
</feature>
<keyword evidence="1" id="KW-0472">Membrane</keyword>
<feature type="transmembrane region" description="Helical" evidence="1">
    <location>
        <begin position="181"/>
        <end position="199"/>
    </location>
</feature>
<sequence>MKYETYSRVFATAYALLATSVLVAAASAPFLAVLLFTPVASSWPLLVPTAPFLGPAVAAAHAVFGSGTSDVVRGFARGWWSHGRRAAVVAGVASGVLVVLAVDVRAAWGSPVGAVAIPVLAVLALLTVVTALVTLTAVVERPDVPVQRLARACLFLALRRAHFSVVSLAVLWVFAAAVGALPVPALGLLTGPALYVVWVGNRATLRGVRAVEEPELAAR</sequence>
<dbReference type="EMBL" id="PYAX01000004">
    <property type="protein sequence ID" value="PSL55870.1"/>
    <property type="molecule type" value="Genomic_DNA"/>
</dbReference>
<keyword evidence="3" id="KW-1185">Reference proteome</keyword>
<organism evidence="2 3">
    <name type="scientific">Saccharothrix carnea</name>
    <dbReference type="NCBI Taxonomy" id="1280637"/>
    <lineage>
        <taxon>Bacteria</taxon>
        <taxon>Bacillati</taxon>
        <taxon>Actinomycetota</taxon>
        <taxon>Actinomycetes</taxon>
        <taxon>Pseudonocardiales</taxon>
        <taxon>Pseudonocardiaceae</taxon>
        <taxon>Saccharothrix</taxon>
    </lineage>
</organism>
<comment type="caution">
    <text evidence="2">The sequence shown here is derived from an EMBL/GenBank/DDBJ whole genome shotgun (WGS) entry which is preliminary data.</text>
</comment>
<feature type="transmembrane region" description="Helical" evidence="1">
    <location>
        <begin position="12"/>
        <end position="37"/>
    </location>
</feature>
<name>A0A2P8IBP0_SACCR</name>
<feature type="transmembrane region" description="Helical" evidence="1">
    <location>
        <begin position="152"/>
        <end position="175"/>
    </location>
</feature>
<accession>A0A2P8IBP0</accession>
<proteinExistence type="predicted"/>
<protein>
    <submittedName>
        <fullName evidence="2">Uncharacterized protein</fullName>
    </submittedName>
</protein>
<dbReference type="OrthoDB" id="3699258at2"/>
<keyword evidence="1" id="KW-0812">Transmembrane</keyword>
<feature type="transmembrane region" description="Helical" evidence="1">
    <location>
        <begin position="43"/>
        <end position="65"/>
    </location>
</feature>
<reference evidence="2 3" key="1">
    <citation type="submission" date="2018-03" db="EMBL/GenBank/DDBJ databases">
        <title>Genomic Encyclopedia of Type Strains, Phase III (KMG-III): the genomes of soil and plant-associated and newly described type strains.</title>
        <authorList>
            <person name="Whitman W."/>
        </authorList>
    </citation>
    <scope>NUCLEOTIDE SEQUENCE [LARGE SCALE GENOMIC DNA]</scope>
    <source>
        <strain evidence="2 3">CGMCC 4.7097</strain>
    </source>
</reference>
<evidence type="ECO:0000313" key="3">
    <source>
        <dbReference type="Proteomes" id="UP000241118"/>
    </source>
</evidence>
<evidence type="ECO:0000313" key="2">
    <source>
        <dbReference type="EMBL" id="PSL55870.1"/>
    </source>
</evidence>
<feature type="transmembrane region" description="Helical" evidence="1">
    <location>
        <begin position="86"/>
        <end position="108"/>
    </location>
</feature>